<feature type="transmembrane region" description="Helical" evidence="5">
    <location>
        <begin position="7"/>
        <end position="32"/>
    </location>
</feature>
<protein>
    <submittedName>
        <fullName evidence="7">NfeD family protein</fullName>
    </submittedName>
</protein>
<comment type="subcellular location">
    <subcellularLocation>
        <location evidence="1">Membrane</location>
        <topology evidence="1">Multi-pass membrane protein</topology>
    </subcellularLocation>
</comment>
<keyword evidence="8" id="KW-1185">Reference proteome</keyword>
<evidence type="ECO:0000256" key="4">
    <source>
        <dbReference type="ARBA" id="ARBA00023136"/>
    </source>
</evidence>
<feature type="transmembrane region" description="Helical" evidence="5">
    <location>
        <begin position="38"/>
        <end position="65"/>
    </location>
</feature>
<evidence type="ECO:0000259" key="6">
    <source>
        <dbReference type="Pfam" id="PF01957"/>
    </source>
</evidence>
<evidence type="ECO:0000256" key="5">
    <source>
        <dbReference type="SAM" id="Phobius"/>
    </source>
</evidence>
<keyword evidence="4 5" id="KW-0472">Membrane</keyword>
<dbReference type="PANTHER" id="PTHR33507:SF3">
    <property type="entry name" value="INNER MEMBRANE PROTEIN YBBJ"/>
    <property type="match status" value="1"/>
</dbReference>
<name>A0ABW4JPB2_9BACL</name>
<reference evidence="8" key="1">
    <citation type="journal article" date="2019" name="Int. J. Syst. Evol. Microbiol.">
        <title>The Global Catalogue of Microorganisms (GCM) 10K type strain sequencing project: providing services to taxonomists for standard genome sequencing and annotation.</title>
        <authorList>
            <consortium name="The Broad Institute Genomics Platform"/>
            <consortium name="The Broad Institute Genome Sequencing Center for Infectious Disease"/>
            <person name="Wu L."/>
            <person name="Ma J."/>
        </authorList>
    </citation>
    <scope>NUCLEOTIDE SEQUENCE [LARGE SCALE GENOMIC DNA]</scope>
    <source>
        <strain evidence="8">CGMCC 1.12286</strain>
    </source>
</reference>
<evidence type="ECO:0000256" key="2">
    <source>
        <dbReference type="ARBA" id="ARBA00022692"/>
    </source>
</evidence>
<gene>
    <name evidence="7" type="ORF">ACFSB2_18600</name>
</gene>
<dbReference type="RefSeq" id="WP_377944594.1">
    <property type="nucleotide sequence ID" value="NZ_JBHUCX010000074.1"/>
</dbReference>
<evidence type="ECO:0000313" key="7">
    <source>
        <dbReference type="EMBL" id="MFD1676687.1"/>
    </source>
</evidence>
<evidence type="ECO:0000256" key="1">
    <source>
        <dbReference type="ARBA" id="ARBA00004141"/>
    </source>
</evidence>
<sequence>MSWMAWMWLGVTLACIVVEMVTSGIFFILFAVGALLAFLYSLFAGILVVQVIIFAVVTMLCLLFLRPLVRRWLKLGKYGTAQGRPDYIDQNIGREGIVVREITSAVKGQVKIGSEVWTACGVDTQSIANGERVRVIRIEGVTAVVEPLSSS</sequence>
<evidence type="ECO:0000313" key="8">
    <source>
        <dbReference type="Proteomes" id="UP001597079"/>
    </source>
</evidence>
<proteinExistence type="predicted"/>
<evidence type="ECO:0000256" key="3">
    <source>
        <dbReference type="ARBA" id="ARBA00022989"/>
    </source>
</evidence>
<organism evidence="7 8">
    <name type="scientific">Alicyclobacillus fodiniaquatilis</name>
    <dbReference type="NCBI Taxonomy" id="1661150"/>
    <lineage>
        <taxon>Bacteria</taxon>
        <taxon>Bacillati</taxon>
        <taxon>Bacillota</taxon>
        <taxon>Bacilli</taxon>
        <taxon>Bacillales</taxon>
        <taxon>Alicyclobacillaceae</taxon>
        <taxon>Alicyclobacillus</taxon>
    </lineage>
</organism>
<dbReference type="InterPro" id="IPR052165">
    <property type="entry name" value="Membrane_assoc_protease"/>
</dbReference>
<dbReference type="Gene3D" id="2.40.50.140">
    <property type="entry name" value="Nucleic acid-binding proteins"/>
    <property type="match status" value="1"/>
</dbReference>
<dbReference type="InterPro" id="IPR002810">
    <property type="entry name" value="NfeD-like_C"/>
</dbReference>
<keyword evidence="2 5" id="KW-0812">Transmembrane</keyword>
<feature type="domain" description="NfeD-like C-terminal" evidence="6">
    <location>
        <begin position="89"/>
        <end position="147"/>
    </location>
</feature>
<comment type="caution">
    <text evidence="7">The sequence shown here is derived from an EMBL/GenBank/DDBJ whole genome shotgun (WGS) entry which is preliminary data.</text>
</comment>
<dbReference type="Proteomes" id="UP001597079">
    <property type="component" value="Unassembled WGS sequence"/>
</dbReference>
<dbReference type="InterPro" id="IPR012340">
    <property type="entry name" value="NA-bd_OB-fold"/>
</dbReference>
<keyword evidence="3 5" id="KW-1133">Transmembrane helix</keyword>
<accession>A0ABW4JPB2</accession>
<dbReference type="PANTHER" id="PTHR33507">
    <property type="entry name" value="INNER MEMBRANE PROTEIN YBBJ"/>
    <property type="match status" value="1"/>
</dbReference>
<dbReference type="EMBL" id="JBHUCX010000074">
    <property type="protein sequence ID" value="MFD1676687.1"/>
    <property type="molecule type" value="Genomic_DNA"/>
</dbReference>
<dbReference type="SUPFAM" id="SSF141322">
    <property type="entry name" value="NfeD domain-like"/>
    <property type="match status" value="1"/>
</dbReference>
<dbReference type="Pfam" id="PF01957">
    <property type="entry name" value="NfeD"/>
    <property type="match status" value="1"/>
</dbReference>